<feature type="domain" description="HTH bat-type" evidence="3">
    <location>
        <begin position="176"/>
        <end position="227"/>
    </location>
</feature>
<evidence type="ECO:0000259" key="4">
    <source>
        <dbReference type="Pfam" id="PF24278"/>
    </source>
</evidence>
<accession>A0ABD5SFK3</accession>
<comment type="caution">
    <text evidence="5">The sequence shown here is derived from an EMBL/GenBank/DDBJ whole genome shotgun (WGS) entry which is preliminary data.</text>
</comment>
<evidence type="ECO:0000313" key="5">
    <source>
        <dbReference type="EMBL" id="MFC6763852.1"/>
    </source>
</evidence>
<dbReference type="Pfam" id="PF04967">
    <property type="entry name" value="HTH_10"/>
    <property type="match status" value="1"/>
</dbReference>
<keyword evidence="6" id="KW-1185">Reference proteome</keyword>
<keyword evidence="1" id="KW-0805">Transcription regulation</keyword>
<sequence length="232" mass="26605">MESSQTTRANCYSRETTTRYATIVVDPETDGFNPESRIFLERANVTRERVHHVDVLDDGTFVGLYELHGDADRIRSGVRYLPRVLSYDVTGTDPVFIYLHEEATEPARTLFEELRSTKIVLDRPFEHRTDGTLQLTIIGEDDALRRTFDSLADIVDVDLVEIGDYYPELGNLDALLTDRQRQILRLAVERGYYEVPRQVTHQELAEESNLCQSTVAEHLQKIEANVLPHVIQ</sequence>
<dbReference type="Gene3D" id="1.10.10.10">
    <property type="entry name" value="Winged helix-like DNA-binding domain superfamily/Winged helix DNA-binding domain"/>
    <property type="match status" value="1"/>
</dbReference>
<dbReference type="InterPro" id="IPR056493">
    <property type="entry name" value="HVO_0513_N"/>
</dbReference>
<evidence type="ECO:0000256" key="2">
    <source>
        <dbReference type="ARBA" id="ARBA00023163"/>
    </source>
</evidence>
<dbReference type="RefSeq" id="WP_273736952.1">
    <property type="nucleotide sequence ID" value="NZ_JAQIVI010000022.1"/>
</dbReference>
<evidence type="ECO:0000259" key="3">
    <source>
        <dbReference type="Pfam" id="PF04967"/>
    </source>
</evidence>
<evidence type="ECO:0000256" key="1">
    <source>
        <dbReference type="ARBA" id="ARBA00023015"/>
    </source>
</evidence>
<name>A0ABD5SFK3_9EURY</name>
<dbReference type="AlphaFoldDB" id="A0ABD5SFK3"/>
<dbReference type="PANTHER" id="PTHR34236">
    <property type="entry name" value="DIMETHYL SULFOXIDE REDUCTASE TRANSCRIPTIONAL ACTIVATOR"/>
    <property type="match status" value="1"/>
</dbReference>
<dbReference type="Proteomes" id="UP001596383">
    <property type="component" value="Unassembled WGS sequence"/>
</dbReference>
<evidence type="ECO:0000313" key="6">
    <source>
        <dbReference type="Proteomes" id="UP001596383"/>
    </source>
</evidence>
<dbReference type="PANTHER" id="PTHR34236:SF1">
    <property type="entry name" value="DIMETHYL SULFOXIDE REDUCTASE TRANSCRIPTIONAL ACTIVATOR"/>
    <property type="match status" value="1"/>
</dbReference>
<dbReference type="InterPro" id="IPR007050">
    <property type="entry name" value="HTH_bacterioopsin"/>
</dbReference>
<dbReference type="InterPro" id="IPR036388">
    <property type="entry name" value="WH-like_DNA-bd_sf"/>
</dbReference>
<feature type="domain" description="HVO-0513-like N-terminal" evidence="4">
    <location>
        <begin position="36"/>
        <end position="165"/>
    </location>
</feature>
<gene>
    <name evidence="5" type="ORF">ACFQE6_01880</name>
</gene>
<keyword evidence="2" id="KW-0804">Transcription</keyword>
<dbReference type="EMBL" id="JBHSWV010000022">
    <property type="protein sequence ID" value="MFC6763852.1"/>
    <property type="molecule type" value="Genomic_DNA"/>
</dbReference>
<organism evidence="5 6">
    <name type="scientific">Natrinema soli</name>
    <dbReference type="NCBI Taxonomy" id="1930624"/>
    <lineage>
        <taxon>Archaea</taxon>
        <taxon>Methanobacteriati</taxon>
        <taxon>Methanobacteriota</taxon>
        <taxon>Stenosarchaea group</taxon>
        <taxon>Halobacteria</taxon>
        <taxon>Halobacteriales</taxon>
        <taxon>Natrialbaceae</taxon>
        <taxon>Natrinema</taxon>
    </lineage>
</organism>
<proteinExistence type="predicted"/>
<protein>
    <submittedName>
        <fullName evidence="5">Helix-turn-helix domain-containing protein</fullName>
    </submittedName>
</protein>
<dbReference type="Pfam" id="PF24278">
    <property type="entry name" value="HVO_0513_N"/>
    <property type="match status" value="1"/>
</dbReference>
<reference evidence="5 6" key="1">
    <citation type="journal article" date="2019" name="Int. J. Syst. Evol. Microbiol.">
        <title>The Global Catalogue of Microorganisms (GCM) 10K type strain sequencing project: providing services to taxonomists for standard genome sequencing and annotation.</title>
        <authorList>
            <consortium name="The Broad Institute Genomics Platform"/>
            <consortium name="The Broad Institute Genome Sequencing Center for Infectious Disease"/>
            <person name="Wu L."/>
            <person name="Ma J."/>
        </authorList>
    </citation>
    <scope>NUCLEOTIDE SEQUENCE [LARGE SCALE GENOMIC DNA]</scope>
    <source>
        <strain evidence="5 6">LMG 29247</strain>
    </source>
</reference>